<reference evidence="1" key="1">
    <citation type="journal article" date="2023" name="Insect Mol. Biol.">
        <title>Genome sequencing provides insights into the evolution of gene families encoding plant cell wall-degrading enzymes in longhorned beetles.</title>
        <authorList>
            <person name="Shin N.R."/>
            <person name="Okamura Y."/>
            <person name="Kirsch R."/>
            <person name="Pauchet Y."/>
        </authorList>
    </citation>
    <scope>NUCLEOTIDE SEQUENCE</scope>
    <source>
        <strain evidence="1">MMC_N1</strain>
    </source>
</reference>
<accession>A0ABQ9JXY4</accession>
<sequence>MYMQLENQKELSEKLADTINLEVIEPIARVNRAYRFAKSTPVCDRYVLCLVNEESENEGENLPALKKLLYKGSSLAAAWFLADETGMSFWTYYEDVMDNHDCKVHYSEKCHDFHLEEIRVTTEYVHNEL</sequence>
<evidence type="ECO:0000313" key="2">
    <source>
        <dbReference type="Proteomes" id="UP001162164"/>
    </source>
</evidence>
<name>A0ABQ9JXY4_9CUCU</name>
<proteinExistence type="predicted"/>
<protein>
    <submittedName>
        <fullName evidence="1">Uncharacterized protein</fullName>
    </submittedName>
</protein>
<keyword evidence="2" id="KW-1185">Reference proteome</keyword>
<organism evidence="1 2">
    <name type="scientific">Molorchus minor</name>
    <dbReference type="NCBI Taxonomy" id="1323400"/>
    <lineage>
        <taxon>Eukaryota</taxon>
        <taxon>Metazoa</taxon>
        <taxon>Ecdysozoa</taxon>
        <taxon>Arthropoda</taxon>
        <taxon>Hexapoda</taxon>
        <taxon>Insecta</taxon>
        <taxon>Pterygota</taxon>
        <taxon>Neoptera</taxon>
        <taxon>Endopterygota</taxon>
        <taxon>Coleoptera</taxon>
        <taxon>Polyphaga</taxon>
        <taxon>Cucujiformia</taxon>
        <taxon>Chrysomeloidea</taxon>
        <taxon>Cerambycidae</taxon>
        <taxon>Lamiinae</taxon>
        <taxon>Monochamini</taxon>
        <taxon>Molorchus</taxon>
    </lineage>
</organism>
<evidence type="ECO:0000313" key="1">
    <source>
        <dbReference type="EMBL" id="KAJ8982721.1"/>
    </source>
</evidence>
<comment type="caution">
    <text evidence="1">The sequence shown here is derived from an EMBL/GenBank/DDBJ whole genome shotgun (WGS) entry which is preliminary data.</text>
</comment>
<dbReference type="EMBL" id="JAPWTJ010000110">
    <property type="protein sequence ID" value="KAJ8982721.1"/>
    <property type="molecule type" value="Genomic_DNA"/>
</dbReference>
<dbReference type="Proteomes" id="UP001162164">
    <property type="component" value="Unassembled WGS sequence"/>
</dbReference>
<gene>
    <name evidence="1" type="ORF">NQ317_019512</name>
</gene>